<proteinExistence type="predicted"/>
<reference evidence="1 2" key="1">
    <citation type="journal article" date="2016" name="PLoS ONE">
        <title>Complete Genome Sequence and Comparative Genomics of a Novel Myxobacterium Myxococcus hansupus.</title>
        <authorList>
            <person name="Sharma G."/>
            <person name="Narwani T."/>
            <person name="Subramanian S."/>
        </authorList>
    </citation>
    <scope>NUCLEOTIDE SEQUENCE [LARGE SCALE GENOMIC DNA]</scope>
    <source>
        <strain evidence="2">mixupus</strain>
    </source>
</reference>
<accession>A0A0H4WY56</accession>
<gene>
    <name evidence="1" type="ORF">A176_005258</name>
</gene>
<evidence type="ECO:0000313" key="2">
    <source>
        <dbReference type="Proteomes" id="UP000009026"/>
    </source>
</evidence>
<dbReference type="STRING" id="1297742.A176_005258"/>
<protein>
    <submittedName>
        <fullName evidence="1">Uncharacterized protein</fullName>
    </submittedName>
</protein>
<organism evidence="1 2">
    <name type="scientific">Pseudomyxococcus hansupus</name>
    <dbReference type="NCBI Taxonomy" id="1297742"/>
    <lineage>
        <taxon>Bacteria</taxon>
        <taxon>Pseudomonadati</taxon>
        <taxon>Myxococcota</taxon>
        <taxon>Myxococcia</taxon>
        <taxon>Myxococcales</taxon>
        <taxon>Cystobacterineae</taxon>
        <taxon>Myxococcaceae</taxon>
        <taxon>Pseudomyxococcus</taxon>
    </lineage>
</organism>
<dbReference type="Proteomes" id="UP000009026">
    <property type="component" value="Chromosome"/>
</dbReference>
<dbReference type="EMBL" id="CP012109">
    <property type="protein sequence ID" value="AKQ68346.1"/>
    <property type="molecule type" value="Genomic_DNA"/>
</dbReference>
<dbReference type="AlphaFoldDB" id="A0A0H4WY56"/>
<evidence type="ECO:0000313" key="1">
    <source>
        <dbReference type="EMBL" id="AKQ68346.1"/>
    </source>
</evidence>
<dbReference type="KEGG" id="mym:A176_005258"/>
<dbReference type="PATRIC" id="fig|1297742.4.peg.5341"/>
<keyword evidence="2" id="KW-1185">Reference proteome</keyword>
<name>A0A0H4WY56_9BACT</name>
<dbReference type="RefSeq" id="WP_002633139.1">
    <property type="nucleotide sequence ID" value="NZ_CP012109.1"/>
</dbReference>
<sequence length="242" mass="26119">MDYGRAYVYNLLTFPLELTLNGGARRVIPPLSDGEPFTPRLLTAPRSFEPSQPADLFGRQNVLRYGPVGGAAASVTLTVDPEVWPVNEPVQVYLLANLTVLRVGMDGQRATPTPAFSEGTATTKTQRAFFFNMTGQSLRLVLNDGTPVTLPAISGAEPFTPPLTPFPRVDVTQPSQQAVFGVTNSVQYWLAGSSLAAAKRRVTLQVKTSDWALANDVQVYLFQRSAVVRLGGKATYATTTVG</sequence>